<dbReference type="PANTHER" id="PTHR47293">
    <property type="entry name" value="JACALIN-RELATED LECTIN 3"/>
    <property type="match status" value="1"/>
</dbReference>
<dbReference type="SUPFAM" id="SSF51101">
    <property type="entry name" value="Mannose-binding lectins"/>
    <property type="match status" value="1"/>
</dbReference>
<dbReference type="EMBL" id="BTGU01000699">
    <property type="protein sequence ID" value="GMN68808.1"/>
    <property type="molecule type" value="Genomic_DNA"/>
</dbReference>
<sequence>MQASKDIVVGPWGGSGDNGWDDGSYTKVRQIELSHRDTIDFFSVLYDLNGQPFDGPKHPSKHSFPTVKFLVSVSGNASPLSWLATTTLVVCSFTFKTNKRIFGPYGQEEGTPFNFPIENSLIVGFNGRTGELLDAIGFHLTL</sequence>
<dbReference type="InterPro" id="IPR001229">
    <property type="entry name" value="Jacalin-like_lectin_dom"/>
</dbReference>
<dbReference type="PROSITE" id="PS51752">
    <property type="entry name" value="JACALIN_LECTIN"/>
    <property type="match status" value="1"/>
</dbReference>
<dbReference type="Pfam" id="PF01419">
    <property type="entry name" value="Jacalin"/>
    <property type="match status" value="1"/>
</dbReference>
<protein>
    <recommendedName>
        <fullName evidence="3">Jacalin-type lectin domain-containing protein</fullName>
    </recommendedName>
</protein>
<evidence type="ECO:0000313" key="4">
    <source>
        <dbReference type="EMBL" id="GMN68808.1"/>
    </source>
</evidence>
<dbReference type="InterPro" id="IPR033734">
    <property type="entry name" value="Jacalin-like_lectin_dom_plant"/>
</dbReference>
<reference evidence="4" key="1">
    <citation type="submission" date="2023-07" db="EMBL/GenBank/DDBJ databases">
        <title>draft genome sequence of fig (Ficus carica).</title>
        <authorList>
            <person name="Takahashi T."/>
            <person name="Nishimura K."/>
        </authorList>
    </citation>
    <scope>NUCLEOTIDE SEQUENCE</scope>
</reference>
<dbReference type="Gene3D" id="2.100.10.30">
    <property type="entry name" value="Jacalin-like lectin domain"/>
    <property type="match status" value="1"/>
</dbReference>
<dbReference type="PANTHER" id="PTHR47293:SF15">
    <property type="entry name" value="JACALIN-RELATED LECTIN 19"/>
    <property type="match status" value="1"/>
</dbReference>
<comment type="similarity">
    <text evidence="1">Belongs to the jacalin lectin family.</text>
</comment>
<evidence type="ECO:0000259" key="3">
    <source>
        <dbReference type="PROSITE" id="PS51752"/>
    </source>
</evidence>
<dbReference type="Proteomes" id="UP001187192">
    <property type="component" value="Unassembled WGS sequence"/>
</dbReference>
<organism evidence="4 5">
    <name type="scientific">Ficus carica</name>
    <name type="common">Common fig</name>
    <dbReference type="NCBI Taxonomy" id="3494"/>
    <lineage>
        <taxon>Eukaryota</taxon>
        <taxon>Viridiplantae</taxon>
        <taxon>Streptophyta</taxon>
        <taxon>Embryophyta</taxon>
        <taxon>Tracheophyta</taxon>
        <taxon>Spermatophyta</taxon>
        <taxon>Magnoliopsida</taxon>
        <taxon>eudicotyledons</taxon>
        <taxon>Gunneridae</taxon>
        <taxon>Pentapetalae</taxon>
        <taxon>rosids</taxon>
        <taxon>fabids</taxon>
        <taxon>Rosales</taxon>
        <taxon>Moraceae</taxon>
        <taxon>Ficeae</taxon>
        <taxon>Ficus</taxon>
    </lineage>
</organism>
<evidence type="ECO:0000313" key="5">
    <source>
        <dbReference type="Proteomes" id="UP001187192"/>
    </source>
</evidence>
<gene>
    <name evidence="4" type="ORF">TIFTF001_037856</name>
</gene>
<evidence type="ECO:0000256" key="2">
    <source>
        <dbReference type="ARBA" id="ARBA00022734"/>
    </source>
</evidence>
<dbReference type="GO" id="GO:0030246">
    <property type="term" value="F:carbohydrate binding"/>
    <property type="evidence" value="ECO:0007669"/>
    <property type="project" value="UniProtKB-KW"/>
</dbReference>
<dbReference type="SMART" id="SM00915">
    <property type="entry name" value="Jacalin"/>
    <property type="match status" value="1"/>
</dbReference>
<proteinExistence type="inferred from homology"/>
<keyword evidence="2" id="KW-0430">Lectin</keyword>
<accession>A0AA88J9F1</accession>
<dbReference type="AlphaFoldDB" id="A0AA88J9F1"/>
<comment type="caution">
    <text evidence="4">The sequence shown here is derived from an EMBL/GenBank/DDBJ whole genome shotgun (WGS) entry which is preliminary data.</text>
</comment>
<feature type="domain" description="Jacalin-type lectin" evidence="3">
    <location>
        <begin position="6"/>
        <end position="142"/>
    </location>
</feature>
<evidence type="ECO:0000256" key="1">
    <source>
        <dbReference type="ARBA" id="ARBA00006568"/>
    </source>
</evidence>
<name>A0AA88J9F1_FICCA</name>
<dbReference type="CDD" id="cd09612">
    <property type="entry name" value="Jacalin"/>
    <property type="match status" value="1"/>
</dbReference>
<keyword evidence="5" id="KW-1185">Reference proteome</keyword>
<dbReference type="InterPro" id="IPR036404">
    <property type="entry name" value="Jacalin-like_lectin_dom_sf"/>
</dbReference>